<dbReference type="Proteomes" id="UP000800093">
    <property type="component" value="Unassembled WGS sequence"/>
</dbReference>
<feature type="compositionally biased region" description="Polar residues" evidence="2">
    <location>
        <begin position="426"/>
        <end position="438"/>
    </location>
</feature>
<feature type="region of interest" description="Disordered" evidence="2">
    <location>
        <begin position="397"/>
        <end position="460"/>
    </location>
</feature>
<dbReference type="OrthoDB" id="3553547at2759"/>
<feature type="region of interest" description="Disordered" evidence="2">
    <location>
        <begin position="1"/>
        <end position="89"/>
    </location>
</feature>
<protein>
    <submittedName>
        <fullName evidence="3">Uncharacterized protein</fullName>
    </submittedName>
</protein>
<feature type="compositionally biased region" description="Polar residues" evidence="2">
    <location>
        <begin position="39"/>
        <end position="62"/>
    </location>
</feature>
<keyword evidence="4" id="KW-1185">Reference proteome</keyword>
<feature type="compositionally biased region" description="Basic and acidic residues" evidence="2">
    <location>
        <begin position="505"/>
        <end position="517"/>
    </location>
</feature>
<keyword evidence="1" id="KW-0175">Coiled coil</keyword>
<dbReference type="EMBL" id="ML986589">
    <property type="protein sequence ID" value="KAF2267707.1"/>
    <property type="molecule type" value="Genomic_DNA"/>
</dbReference>
<gene>
    <name evidence="3" type="ORF">CC78DRAFT_576698</name>
</gene>
<feature type="compositionally biased region" description="Polar residues" evidence="2">
    <location>
        <begin position="19"/>
        <end position="31"/>
    </location>
</feature>
<feature type="compositionally biased region" description="Polar residues" evidence="2">
    <location>
        <begin position="476"/>
        <end position="485"/>
    </location>
</feature>
<organism evidence="3 4">
    <name type="scientific">Lojkania enalia</name>
    <dbReference type="NCBI Taxonomy" id="147567"/>
    <lineage>
        <taxon>Eukaryota</taxon>
        <taxon>Fungi</taxon>
        <taxon>Dikarya</taxon>
        <taxon>Ascomycota</taxon>
        <taxon>Pezizomycotina</taxon>
        <taxon>Dothideomycetes</taxon>
        <taxon>Pleosporomycetidae</taxon>
        <taxon>Pleosporales</taxon>
        <taxon>Pleosporales incertae sedis</taxon>
        <taxon>Lojkania</taxon>
    </lineage>
</organism>
<comment type="caution">
    <text evidence="3">The sequence shown here is derived from an EMBL/GenBank/DDBJ whole genome shotgun (WGS) entry which is preliminary data.</text>
</comment>
<name>A0A9P4KGS3_9PLEO</name>
<evidence type="ECO:0000256" key="2">
    <source>
        <dbReference type="SAM" id="MobiDB-lite"/>
    </source>
</evidence>
<evidence type="ECO:0000313" key="3">
    <source>
        <dbReference type="EMBL" id="KAF2267707.1"/>
    </source>
</evidence>
<sequence>MSESVDPHPDLFDSPTPLPTTRSSEGNSKSSTGGGVTVPSHNAYSTPQYNATVSSHLKTSSKPPARSQAAFPDSDLDSNPPRSTQSSVPLLKAMDIRDTTDLNPIVQIWMPAQQRIAPLRSLILVGRVDVIRERARCKQQEELFERLVNAFIATLEAVRQQGSYFQRTEELGNLARQITLARDDLRRVSEKRAVFEDSLSNQEYKLTELEKEIYSELDAELRSQLKAHTSDISHSYSPSEGPVLSGNPVVESEANLNLLDELYSRIGDLRNFLELLNDFEYDLRQELDERDLLRATGQTDMTSDEQFFEGAKVERDRIERELEKAKRDVNRLKDLCKNQGIEFEDVHFSNLQQKVDTEIVPSTSLLVDPDSRLGSSQSSIYNTFVNARERVRNWLKLSDNSQEPHTGTAGLEPSESRSDAWEIPTNPCNSRRPSSVKTIGNDYPLRGPPEWNFGPPAGSPEIQALLLESAAATLQPRETQASEVQQPKIRCADGCASEEPLPVDRPPERDEPRPKTA</sequence>
<proteinExistence type="predicted"/>
<accession>A0A9P4KGS3</accession>
<reference evidence="4" key="1">
    <citation type="journal article" date="2020" name="Stud. Mycol.">
        <title>101 Dothideomycetes genomes: A test case for predicting lifestyles and emergence of pathogens.</title>
        <authorList>
            <person name="Haridas S."/>
            <person name="Albert R."/>
            <person name="Binder M."/>
            <person name="Bloem J."/>
            <person name="LaButti K."/>
            <person name="Salamov A."/>
            <person name="Andreopoulos B."/>
            <person name="Baker S."/>
            <person name="Barry K."/>
            <person name="Bills G."/>
            <person name="Bluhm B."/>
            <person name="Cannon C."/>
            <person name="Castanera R."/>
            <person name="Culley D."/>
            <person name="Daum C."/>
            <person name="Ezra D."/>
            <person name="Gonzalez J."/>
            <person name="Henrissat B."/>
            <person name="Kuo A."/>
            <person name="Liang C."/>
            <person name="Lipzen A."/>
            <person name="Lutzoni F."/>
            <person name="Magnuson J."/>
            <person name="Mondo S."/>
            <person name="Nolan M."/>
            <person name="Ohm R."/>
            <person name="Pangilinan J."/>
            <person name="Park H.-J."/>
            <person name="Ramirez L."/>
            <person name="Alfaro M."/>
            <person name="Sun H."/>
            <person name="Tritt A."/>
            <person name="Yoshinaga Y."/>
            <person name="Zwiers L.-H."/>
            <person name="Turgeon B."/>
            <person name="Goodwin S."/>
            <person name="Spatafora J."/>
            <person name="Crous P."/>
            <person name="Grigoriev I."/>
        </authorList>
    </citation>
    <scope>NUCLEOTIDE SEQUENCE [LARGE SCALE GENOMIC DNA]</scope>
    <source>
        <strain evidence="4">CBS 304.66</strain>
    </source>
</reference>
<feature type="compositionally biased region" description="Basic and acidic residues" evidence="2">
    <location>
        <begin position="1"/>
        <end position="11"/>
    </location>
</feature>
<feature type="coiled-coil region" evidence="1">
    <location>
        <begin position="308"/>
        <end position="342"/>
    </location>
</feature>
<evidence type="ECO:0000256" key="1">
    <source>
        <dbReference type="SAM" id="Coils"/>
    </source>
</evidence>
<dbReference type="AlphaFoldDB" id="A0A9P4KGS3"/>
<evidence type="ECO:0000313" key="4">
    <source>
        <dbReference type="Proteomes" id="UP000800093"/>
    </source>
</evidence>
<feature type="region of interest" description="Disordered" evidence="2">
    <location>
        <begin position="473"/>
        <end position="517"/>
    </location>
</feature>